<organism evidence="1 2">
    <name type="scientific">Scleroderma citrinum Foug A</name>
    <dbReference type="NCBI Taxonomy" id="1036808"/>
    <lineage>
        <taxon>Eukaryota</taxon>
        <taxon>Fungi</taxon>
        <taxon>Dikarya</taxon>
        <taxon>Basidiomycota</taxon>
        <taxon>Agaricomycotina</taxon>
        <taxon>Agaricomycetes</taxon>
        <taxon>Agaricomycetidae</taxon>
        <taxon>Boletales</taxon>
        <taxon>Sclerodermatineae</taxon>
        <taxon>Sclerodermataceae</taxon>
        <taxon>Scleroderma</taxon>
    </lineage>
</organism>
<dbReference type="EMBL" id="KN822018">
    <property type="protein sequence ID" value="KIM66143.1"/>
    <property type="molecule type" value="Genomic_DNA"/>
</dbReference>
<dbReference type="Proteomes" id="UP000053989">
    <property type="component" value="Unassembled WGS sequence"/>
</dbReference>
<evidence type="ECO:0000313" key="1">
    <source>
        <dbReference type="EMBL" id="KIM66143.1"/>
    </source>
</evidence>
<dbReference type="HOGENOM" id="CLU_1971807_0_0_1"/>
<reference evidence="2" key="2">
    <citation type="submission" date="2015-01" db="EMBL/GenBank/DDBJ databases">
        <title>Evolutionary Origins and Diversification of the Mycorrhizal Mutualists.</title>
        <authorList>
            <consortium name="DOE Joint Genome Institute"/>
            <consortium name="Mycorrhizal Genomics Consortium"/>
            <person name="Kohler A."/>
            <person name="Kuo A."/>
            <person name="Nagy L.G."/>
            <person name="Floudas D."/>
            <person name="Copeland A."/>
            <person name="Barry K.W."/>
            <person name="Cichocki N."/>
            <person name="Veneault-Fourrey C."/>
            <person name="LaButti K."/>
            <person name="Lindquist E.A."/>
            <person name="Lipzen A."/>
            <person name="Lundell T."/>
            <person name="Morin E."/>
            <person name="Murat C."/>
            <person name="Riley R."/>
            <person name="Ohm R."/>
            <person name="Sun H."/>
            <person name="Tunlid A."/>
            <person name="Henrissat B."/>
            <person name="Grigoriev I.V."/>
            <person name="Hibbett D.S."/>
            <person name="Martin F."/>
        </authorList>
    </citation>
    <scope>NUCLEOTIDE SEQUENCE [LARGE SCALE GENOMIC DNA]</scope>
    <source>
        <strain evidence="2">Foug A</strain>
    </source>
</reference>
<dbReference type="InParanoid" id="A0A0C2ZXH8"/>
<name>A0A0C2ZXH8_9AGAM</name>
<gene>
    <name evidence="1" type="ORF">SCLCIDRAFT_22032</name>
</gene>
<protein>
    <submittedName>
        <fullName evidence="1">Uncharacterized protein</fullName>
    </submittedName>
</protein>
<sequence length="127" mass="14083">MVTRLNHDIVNKVSSRQLSTQSIHGTDGFLSIAIFAVYNYRCSPRQKIPSQQDQQQPPPPPPMALSLHLASSFSFVNLKAMHKPKTLPIIMLPHQAEMIEAQMPATASCRSVDDVRCINGRPAKHGL</sequence>
<keyword evidence="2" id="KW-1185">Reference proteome</keyword>
<proteinExistence type="predicted"/>
<dbReference type="AlphaFoldDB" id="A0A0C2ZXH8"/>
<evidence type="ECO:0000313" key="2">
    <source>
        <dbReference type="Proteomes" id="UP000053989"/>
    </source>
</evidence>
<accession>A0A0C2ZXH8</accession>
<reference evidence="1 2" key="1">
    <citation type="submission" date="2014-04" db="EMBL/GenBank/DDBJ databases">
        <authorList>
            <consortium name="DOE Joint Genome Institute"/>
            <person name="Kuo A."/>
            <person name="Kohler A."/>
            <person name="Nagy L.G."/>
            <person name="Floudas D."/>
            <person name="Copeland A."/>
            <person name="Barry K.W."/>
            <person name="Cichocki N."/>
            <person name="Veneault-Fourrey C."/>
            <person name="LaButti K."/>
            <person name="Lindquist E.A."/>
            <person name="Lipzen A."/>
            <person name="Lundell T."/>
            <person name="Morin E."/>
            <person name="Murat C."/>
            <person name="Sun H."/>
            <person name="Tunlid A."/>
            <person name="Henrissat B."/>
            <person name="Grigoriev I.V."/>
            <person name="Hibbett D.S."/>
            <person name="Martin F."/>
            <person name="Nordberg H.P."/>
            <person name="Cantor M.N."/>
            <person name="Hua S.X."/>
        </authorList>
    </citation>
    <scope>NUCLEOTIDE SEQUENCE [LARGE SCALE GENOMIC DNA]</scope>
    <source>
        <strain evidence="1 2">Foug A</strain>
    </source>
</reference>